<keyword evidence="2" id="KW-1185">Reference proteome</keyword>
<organism evidence="1 2">
    <name type="scientific">Colletotrichum spaethianum</name>
    <dbReference type="NCBI Taxonomy" id="700344"/>
    <lineage>
        <taxon>Eukaryota</taxon>
        <taxon>Fungi</taxon>
        <taxon>Dikarya</taxon>
        <taxon>Ascomycota</taxon>
        <taxon>Pezizomycotina</taxon>
        <taxon>Sordariomycetes</taxon>
        <taxon>Hypocreomycetidae</taxon>
        <taxon>Glomerellales</taxon>
        <taxon>Glomerellaceae</taxon>
        <taxon>Colletotrichum</taxon>
        <taxon>Colletotrichum spaethianum species complex</taxon>
    </lineage>
</organism>
<gene>
    <name evidence="1" type="ORF">ColSpa_04708</name>
</gene>
<proteinExistence type="predicted"/>
<evidence type="ECO:0000313" key="2">
    <source>
        <dbReference type="Proteomes" id="UP001055115"/>
    </source>
</evidence>
<sequence length="60" mass="6751">MPWTPLGKQAKIFCSTVDVFGQMPGITLATVEFPPLYDTGQALFSLQRAFHQSNLRYDTD</sequence>
<protein>
    <submittedName>
        <fullName evidence="1">Uncharacterized protein</fullName>
    </submittedName>
</protein>
<dbReference type="AlphaFoldDB" id="A0AA37NWQ0"/>
<evidence type="ECO:0000313" key="1">
    <source>
        <dbReference type="EMBL" id="GKT44527.1"/>
    </source>
</evidence>
<dbReference type="EMBL" id="BQXU01000010">
    <property type="protein sequence ID" value="GKT44527.1"/>
    <property type="molecule type" value="Genomic_DNA"/>
</dbReference>
<dbReference type="Proteomes" id="UP001055115">
    <property type="component" value="Unassembled WGS sequence"/>
</dbReference>
<comment type="caution">
    <text evidence="1">The sequence shown here is derived from an EMBL/GenBank/DDBJ whole genome shotgun (WGS) entry which is preliminary data.</text>
</comment>
<dbReference type="RefSeq" id="XP_049126877.1">
    <property type="nucleotide sequence ID" value="XM_049270920.1"/>
</dbReference>
<reference evidence="1 2" key="1">
    <citation type="submission" date="2022-03" db="EMBL/GenBank/DDBJ databases">
        <title>Genome data of Colletotrichum spp.</title>
        <authorList>
            <person name="Utami Y.D."/>
            <person name="Hiruma K."/>
        </authorList>
    </citation>
    <scope>NUCLEOTIDE SEQUENCE [LARGE SCALE GENOMIC DNA]</scope>
    <source>
        <strain evidence="1 2">MAFF 239500</strain>
    </source>
</reference>
<accession>A0AA37NWQ0</accession>
<dbReference type="GeneID" id="73325510"/>
<name>A0AA37NWQ0_9PEZI</name>